<dbReference type="InterPro" id="IPR005651">
    <property type="entry name" value="Trm112-like"/>
</dbReference>
<dbReference type="AlphaFoldDB" id="A0A1E5VCM3"/>
<keyword evidence="3" id="KW-0808">Transferase</keyword>
<gene>
    <name evidence="3" type="ORF">BAE44_0016074</name>
</gene>
<comment type="similarity">
    <text evidence="1">Belongs to the TRM112 family.</text>
</comment>
<keyword evidence="4" id="KW-1185">Reference proteome</keyword>
<dbReference type="OrthoDB" id="2187549at2759"/>
<dbReference type="GO" id="GO:0008168">
    <property type="term" value="F:methyltransferase activity"/>
    <property type="evidence" value="ECO:0007669"/>
    <property type="project" value="UniProtKB-KW"/>
</dbReference>
<dbReference type="FunFam" id="2.20.25.10:FF:000018">
    <property type="entry name" value="Multifunctional methyltransferase subunit TRM112-like B"/>
    <property type="match status" value="1"/>
</dbReference>
<sequence length="131" mass="14487">MRLLTHNMLASNVRGATTGYPLKLEAAKWVTKEVELNADFIRGLLPKIDWRALVAATRALGLPELLPEEQPPEEEIFAEGAAGVEGSAIRRIHHALLEIHVQEGSLVCPDTSRCFPIDKGIPNMMLHEDEV</sequence>
<dbReference type="CDD" id="cd21089">
    <property type="entry name" value="Trm112-like"/>
    <property type="match status" value="1"/>
</dbReference>
<protein>
    <submittedName>
        <fullName evidence="3">Multifunctional methyltransferase subunit TRM112-like protein At1g78190</fullName>
    </submittedName>
</protein>
<evidence type="ECO:0000313" key="3">
    <source>
        <dbReference type="EMBL" id="OEL22906.1"/>
    </source>
</evidence>
<evidence type="ECO:0000256" key="2">
    <source>
        <dbReference type="ARBA" id="ARBA00065633"/>
    </source>
</evidence>
<reference evidence="3 4" key="1">
    <citation type="submission" date="2016-09" db="EMBL/GenBank/DDBJ databases">
        <title>The draft genome of Dichanthelium oligosanthes: A C3 panicoid grass species.</title>
        <authorList>
            <person name="Studer A.J."/>
            <person name="Schnable J.C."/>
            <person name="Brutnell T.P."/>
        </authorList>
    </citation>
    <scope>NUCLEOTIDE SEQUENCE [LARGE SCALE GENOMIC DNA]</scope>
    <source>
        <strain evidence="4">cv. Kellogg 1175</strain>
        <tissue evidence="3">Leaf</tissue>
    </source>
</reference>
<comment type="caution">
    <text evidence="3">The sequence shown here is derived from an EMBL/GenBank/DDBJ whole genome shotgun (WGS) entry which is preliminary data.</text>
</comment>
<proteinExistence type="inferred from homology"/>
<evidence type="ECO:0000313" key="4">
    <source>
        <dbReference type="Proteomes" id="UP000095767"/>
    </source>
</evidence>
<dbReference type="EMBL" id="LWDX02044158">
    <property type="protein sequence ID" value="OEL22906.1"/>
    <property type="molecule type" value="Genomic_DNA"/>
</dbReference>
<dbReference type="GO" id="GO:0046982">
    <property type="term" value="F:protein heterodimerization activity"/>
    <property type="evidence" value="ECO:0007669"/>
    <property type="project" value="InterPro"/>
</dbReference>
<dbReference type="Pfam" id="PF03966">
    <property type="entry name" value="Trm112p"/>
    <property type="match status" value="1"/>
</dbReference>
<dbReference type="GO" id="GO:0070476">
    <property type="term" value="P:rRNA (guanine-N7)-methylation"/>
    <property type="evidence" value="ECO:0007669"/>
    <property type="project" value="TreeGrafter"/>
</dbReference>
<dbReference type="PANTHER" id="PTHR12773">
    <property type="entry name" value="UPF0315 PROTEIN-RELATED"/>
    <property type="match status" value="1"/>
</dbReference>
<dbReference type="InterPro" id="IPR039127">
    <property type="entry name" value="Trm112"/>
</dbReference>
<accession>A0A1E5VCM3</accession>
<evidence type="ECO:0000256" key="1">
    <source>
        <dbReference type="ARBA" id="ARBA00007980"/>
    </source>
</evidence>
<name>A0A1E5VCM3_9POAL</name>
<dbReference type="Gene3D" id="2.20.25.10">
    <property type="match status" value="1"/>
</dbReference>
<dbReference type="GO" id="GO:0030488">
    <property type="term" value="P:tRNA methylation"/>
    <property type="evidence" value="ECO:0007669"/>
    <property type="project" value="TreeGrafter"/>
</dbReference>
<comment type="subunit">
    <text evidence="2">Interacts with TRM9.</text>
</comment>
<dbReference type="SUPFAM" id="SSF158997">
    <property type="entry name" value="Trm112p-like"/>
    <property type="match status" value="1"/>
</dbReference>
<organism evidence="3 4">
    <name type="scientific">Dichanthelium oligosanthes</name>
    <dbReference type="NCBI Taxonomy" id="888268"/>
    <lineage>
        <taxon>Eukaryota</taxon>
        <taxon>Viridiplantae</taxon>
        <taxon>Streptophyta</taxon>
        <taxon>Embryophyta</taxon>
        <taxon>Tracheophyta</taxon>
        <taxon>Spermatophyta</taxon>
        <taxon>Magnoliopsida</taxon>
        <taxon>Liliopsida</taxon>
        <taxon>Poales</taxon>
        <taxon>Poaceae</taxon>
        <taxon>PACMAD clade</taxon>
        <taxon>Panicoideae</taxon>
        <taxon>Panicodae</taxon>
        <taxon>Paniceae</taxon>
        <taxon>Dichantheliinae</taxon>
        <taxon>Dichanthelium</taxon>
    </lineage>
</organism>
<keyword evidence="3" id="KW-0489">Methyltransferase</keyword>
<dbReference type="STRING" id="888268.A0A1E5VCM3"/>
<dbReference type="Proteomes" id="UP000095767">
    <property type="component" value="Unassembled WGS sequence"/>
</dbReference>
<dbReference type="PANTHER" id="PTHR12773:SF0">
    <property type="entry name" value="MULTIFUNCTIONAL METHYLTRANSFERASE SUBUNIT TRM112-LIKE PROTEIN"/>
    <property type="match status" value="1"/>
</dbReference>